<feature type="domain" description="CRISPR-associated protein Cmr2 N-terminal" evidence="4">
    <location>
        <begin position="220"/>
        <end position="369"/>
    </location>
</feature>
<keyword evidence="1" id="KW-0547">Nucleotide-binding</keyword>
<sequence length="1063" mass="122877">MSASENNISIKNVIIQKIKALLHDPPNKSAIISWNILSKSLGHDKRLRRKHETEAKSLAKAIFDEKLGNGKIRDSDVSKADNLASSIDRYLGSIVYHHSSIFPEMDIKLKNILLPSLTKENYDLSHFPIFSKYNRNIPLNPELKKPYVHNLKKYYNAITDEILAYQTFYLVYELSWTDNNLLIAPADTRNPTHTIFDHLYATAAMMNWIFSLEKEAKGYLLGIDTIGVADFISKGKKTRDLWISSYLVSALLWYVITWFIEEYGPDVILFPSLRFNQFYAFYLLEKLRKEKISEDVIDEIKELITKYIFNGDDLFEKLEIPPYPIIPGRITLILPGLIREGEEYTQVPDDNYFISKVKERYNEGWRKLIEGLKCYSELKREDGFWNLVSRVLKLTKDLLQTTPLNIRVKQVSVTKDEIFNNSKLSSDSWKIYDNKYRQLVSEFKKSKLVKVTPESRLKLFELTKFDKLPQIGEKSKRGYEFCTSCGVLPAVIIMPKEDEFEKKLIELGIARDEKDVRSIKNMISPGERLCPWCLVKRALGAEPRLMRILLLGDLCSVEKIVNEIVSKDVKIEIPSTSDIASIKTFEEMIEKKNEICEDLKEEEVCEKPNESMLSMWQWFNKNYYTGINLTIDPEEYWFSEKRRRYYFSLFRRHRITFPSPYYALVRADSDYLGDLLEGKLTPYLAGIIDSGDYANISEKKEEVNKLLEEYLVNAGSGPIVDYVKTVLECIRGNLNKCSCAVKIYSNEVAEVMFRANPQLRKKLEKIDVEKEVENSLKYFRTILKEGRIIVTPAWHVSISSALNRGLLVELELINKHKGFVIYAGGDDLLAMLPVDEVLDFVKESRRAFAGVSTGRLGNMCLENGFARINNAYYPSLPIVGRSYSVIIAHYADPLFFVINDSYNLLKEGKEMIRYRVMYNGEYKDAKKDVAIFRYQGLTSVIPLSLKRPIVSSTSDFSSIASILDLISDLKKKIDKGEISTSLLYDYENYKDLIILSKEYEPFTNQVIKYWIKRNSQRKEGAGVNFDNELFDVSFKVCNELVKIPRDLISNIVYTLRIIYGGEK</sequence>
<name>C3NC27_SACI7</name>
<feature type="domain" description="Cas10/Cmr2 second palm" evidence="5">
    <location>
        <begin position="783"/>
        <end position="910"/>
    </location>
</feature>
<dbReference type="Pfam" id="PF22335">
    <property type="entry name" value="Cas10-Cmr2_palm2"/>
    <property type="match status" value="1"/>
</dbReference>
<dbReference type="EMBL" id="CP001403">
    <property type="protein sequence ID" value="ACP45035.1"/>
    <property type="molecule type" value="Genomic_DNA"/>
</dbReference>
<dbReference type="Pfam" id="PF12469">
    <property type="entry name" value="Cmr2_N"/>
    <property type="match status" value="1"/>
</dbReference>
<dbReference type="Proteomes" id="UP000002308">
    <property type="component" value="Chromosome"/>
</dbReference>
<dbReference type="Gene3D" id="3.30.70.270">
    <property type="match status" value="1"/>
</dbReference>
<keyword evidence="2" id="KW-0051">Antiviral defense</keyword>
<dbReference type="GO" id="GO:0051607">
    <property type="term" value="P:defense response to virus"/>
    <property type="evidence" value="ECO:0007669"/>
    <property type="project" value="UniProtKB-KW"/>
</dbReference>
<dbReference type="InterPro" id="IPR038242">
    <property type="entry name" value="Cmr2_N"/>
</dbReference>
<evidence type="ECO:0000259" key="5">
    <source>
        <dbReference type="Pfam" id="PF22335"/>
    </source>
</evidence>
<dbReference type="AlphaFoldDB" id="C3NC27"/>
<dbReference type="Gene3D" id="3.30.70.2220">
    <property type="entry name" value="CRISPR-Cas system, Cmr2 subunit, D1 domain, cysteine cluster"/>
    <property type="match status" value="1"/>
</dbReference>
<keyword evidence="3" id="KW-0812">Transmembrane</keyword>
<dbReference type="GO" id="GO:0000166">
    <property type="term" value="F:nucleotide binding"/>
    <property type="evidence" value="ECO:0007669"/>
    <property type="project" value="UniProtKB-KW"/>
</dbReference>
<organism evidence="6 7">
    <name type="scientific">Saccharolobus islandicus (strain Y.G.57.14 / Yellowstone #1)</name>
    <name type="common">Sulfolobus islandicus</name>
    <dbReference type="NCBI Taxonomy" id="439386"/>
    <lineage>
        <taxon>Archaea</taxon>
        <taxon>Thermoproteota</taxon>
        <taxon>Thermoprotei</taxon>
        <taxon>Sulfolobales</taxon>
        <taxon>Sulfolobaceae</taxon>
        <taxon>Saccharolobus</taxon>
    </lineage>
</organism>
<dbReference type="KEGG" id="siy:YG5714_0745"/>
<dbReference type="InterPro" id="IPR024615">
    <property type="entry name" value="CRISPR-assoc_Cmr2_N"/>
</dbReference>
<accession>C3NC27</accession>
<dbReference type="InterPro" id="IPR054767">
    <property type="entry name" value="Cas10-Cmr2_palm2"/>
</dbReference>
<dbReference type="HOGENOM" id="CLU_012640_0_0_2"/>
<dbReference type="RefSeq" id="WP_012715834.1">
    <property type="nucleotide sequence ID" value="NC_012622.1"/>
</dbReference>
<dbReference type="NCBIfam" id="TIGR02577">
    <property type="entry name" value="cas_TM1794_Cmr2"/>
    <property type="match status" value="1"/>
</dbReference>
<evidence type="ECO:0000256" key="2">
    <source>
        <dbReference type="ARBA" id="ARBA00023118"/>
    </source>
</evidence>
<evidence type="ECO:0000313" key="7">
    <source>
        <dbReference type="Proteomes" id="UP000002308"/>
    </source>
</evidence>
<evidence type="ECO:0000313" key="6">
    <source>
        <dbReference type="EMBL" id="ACP45035.1"/>
    </source>
</evidence>
<reference evidence="6 7" key="1">
    <citation type="journal article" date="2009" name="Proc. Natl. Acad. Sci. U.S.A.">
        <title>Biogeography of the Sulfolobus islandicus pan-genome.</title>
        <authorList>
            <person name="Reno M.L."/>
            <person name="Held N.L."/>
            <person name="Fields C.J."/>
            <person name="Burke P.V."/>
            <person name="Whitaker R.J."/>
        </authorList>
    </citation>
    <scope>NUCLEOTIDE SEQUENCE [LARGE SCALE GENOMIC DNA]</scope>
    <source>
        <strain evidence="7">Y.G.57.14 / Yellowstone #1</strain>
    </source>
</reference>
<keyword evidence="3" id="KW-0472">Membrane</keyword>
<evidence type="ECO:0000256" key="3">
    <source>
        <dbReference type="SAM" id="Phobius"/>
    </source>
</evidence>
<gene>
    <name evidence="6" type="ordered locus">YG5714_0745</name>
</gene>
<dbReference type="GeneID" id="7806442"/>
<dbReference type="InterPro" id="IPR013407">
    <property type="entry name" value="CRISPR-assoc_prot_Cmr2"/>
</dbReference>
<proteinExistence type="predicted"/>
<evidence type="ECO:0000259" key="4">
    <source>
        <dbReference type="Pfam" id="PF12469"/>
    </source>
</evidence>
<keyword evidence="3" id="KW-1133">Transmembrane helix</keyword>
<evidence type="ECO:0000256" key="1">
    <source>
        <dbReference type="ARBA" id="ARBA00022741"/>
    </source>
</evidence>
<dbReference type="InterPro" id="IPR043128">
    <property type="entry name" value="Rev_trsase/Diguanyl_cyclase"/>
</dbReference>
<feature type="transmembrane region" description="Helical" evidence="3">
    <location>
        <begin position="241"/>
        <end position="260"/>
    </location>
</feature>
<protein>
    <submittedName>
        <fullName evidence="6">CRISPR-associated protein, Crm2 family</fullName>
    </submittedName>
</protein>